<dbReference type="STRING" id="332977.SAMN05421740_101608"/>
<dbReference type="InterPro" id="IPR041662">
    <property type="entry name" value="SusD-like_2"/>
</dbReference>
<sequence length="476" mass="52268">MKKIIIACMMFLGFSCTNDLVSLNEDLKNATVAAPGSFFANALKDMADEMNDISYQVNGGVTRLFAQQLTSVQFLEGTHYVAESQTNTLWRTIYSSVLPDLVASAEGVRNTNPVGTVGEITQRNQLAMIEIMIVYAYAMLVEGFGDIPYSEALDFDNVQPTFDDARTIYIDLINRLSGAVNNLDPSGAGFDTYDLLYQNDVAKWKKFGNALKLKMGMRIIDADPELGGQTVSSAISDGVFTSNADNALFRYLDEVPNVSPFYLALLQRQVNYFVATNTIIDLMNEYGDARRSVFFTTVNGAYIGGTFGLPQNFGSFSTVGQGILTPSTPTVLLDYQTVEFLLAEAAERDITGVSDAEAHYNAAIRASFAYYNVGDGADSYLAQPGVAYGTASGTWKQKIGVQKWLALFNQGFEAWTEYRRLDYPLLTAPPAAILDVVPTRFSYPFEEQTLNAVNYNAAASAIGGDLMTTKLFWDLY</sequence>
<dbReference type="OrthoDB" id="9766256at2"/>
<dbReference type="EMBL" id="FNZR01000001">
    <property type="protein sequence ID" value="SEK34369.1"/>
    <property type="molecule type" value="Genomic_DNA"/>
</dbReference>
<accession>A0A1H7G896</accession>
<protein>
    <submittedName>
        <fullName evidence="1">Susd and RagB outer membrane lipoprotein</fullName>
    </submittedName>
</protein>
<dbReference type="Proteomes" id="UP000198916">
    <property type="component" value="Unassembled WGS sequence"/>
</dbReference>
<evidence type="ECO:0000313" key="2">
    <source>
        <dbReference type="Proteomes" id="UP000198916"/>
    </source>
</evidence>
<dbReference type="PROSITE" id="PS51257">
    <property type="entry name" value="PROKAR_LIPOPROTEIN"/>
    <property type="match status" value="1"/>
</dbReference>
<dbReference type="AlphaFoldDB" id="A0A1H7G896"/>
<dbReference type="RefSeq" id="WP_090602628.1">
    <property type="nucleotide sequence ID" value="NZ_FNZR01000001.1"/>
</dbReference>
<keyword evidence="2" id="KW-1185">Reference proteome</keyword>
<gene>
    <name evidence="1" type="ORF">SAMN05421740_101608</name>
</gene>
<dbReference type="Pfam" id="PF12771">
    <property type="entry name" value="SusD-like_2"/>
    <property type="match status" value="1"/>
</dbReference>
<organism evidence="1 2">
    <name type="scientific">Parapedobacter koreensis</name>
    <dbReference type="NCBI Taxonomy" id="332977"/>
    <lineage>
        <taxon>Bacteria</taxon>
        <taxon>Pseudomonadati</taxon>
        <taxon>Bacteroidota</taxon>
        <taxon>Sphingobacteriia</taxon>
        <taxon>Sphingobacteriales</taxon>
        <taxon>Sphingobacteriaceae</taxon>
        <taxon>Parapedobacter</taxon>
    </lineage>
</organism>
<dbReference type="InterPro" id="IPR011990">
    <property type="entry name" value="TPR-like_helical_dom_sf"/>
</dbReference>
<keyword evidence="1" id="KW-0449">Lipoprotein</keyword>
<dbReference type="Gene3D" id="1.25.40.390">
    <property type="match status" value="1"/>
</dbReference>
<evidence type="ECO:0000313" key="1">
    <source>
        <dbReference type="EMBL" id="SEK34369.1"/>
    </source>
</evidence>
<dbReference type="SUPFAM" id="SSF48452">
    <property type="entry name" value="TPR-like"/>
    <property type="match status" value="1"/>
</dbReference>
<reference evidence="2" key="1">
    <citation type="submission" date="2016-10" db="EMBL/GenBank/DDBJ databases">
        <authorList>
            <person name="Varghese N."/>
            <person name="Submissions S."/>
        </authorList>
    </citation>
    <scope>NUCLEOTIDE SEQUENCE [LARGE SCALE GENOMIC DNA]</scope>
    <source>
        <strain evidence="2">Jip14</strain>
    </source>
</reference>
<proteinExistence type="predicted"/>
<name>A0A1H7G896_9SPHI</name>